<sequence length="144" mass="16221">MMEAGWSAWQEARQLGHSDCVGPLCLLEPYEGASLKDIWDHGTHYVASLDTHPSTPPFAVVPNTRKMNCRNQVVFSDKSRFNLSSDDNGVRVWRPRGERLNPTFALQRHTALTAGGDGMGFHCLQYTVPPRIDPWHHDHPEVCS</sequence>
<proteinExistence type="predicted"/>
<dbReference type="Gene3D" id="3.30.420.10">
    <property type="entry name" value="Ribonuclease H-like superfamily/Ribonuclease H"/>
    <property type="match status" value="1"/>
</dbReference>
<dbReference type="AlphaFoldDB" id="A0A8X6VTC1"/>
<organism evidence="1 2">
    <name type="scientific">Trichonephila clavipes</name>
    <name type="common">Golden silk orbweaver</name>
    <name type="synonym">Nephila clavipes</name>
    <dbReference type="NCBI Taxonomy" id="2585209"/>
    <lineage>
        <taxon>Eukaryota</taxon>
        <taxon>Metazoa</taxon>
        <taxon>Ecdysozoa</taxon>
        <taxon>Arthropoda</taxon>
        <taxon>Chelicerata</taxon>
        <taxon>Arachnida</taxon>
        <taxon>Araneae</taxon>
        <taxon>Araneomorphae</taxon>
        <taxon>Entelegynae</taxon>
        <taxon>Araneoidea</taxon>
        <taxon>Nephilidae</taxon>
        <taxon>Trichonephila</taxon>
    </lineage>
</organism>
<gene>
    <name evidence="1" type="primary">NCL1_24170</name>
    <name evidence="1" type="ORF">TNCV_3297141</name>
</gene>
<protein>
    <submittedName>
        <fullName evidence="1">Transposable element Tcb2 transposase</fullName>
    </submittedName>
</protein>
<reference evidence="1" key="1">
    <citation type="submission" date="2020-08" db="EMBL/GenBank/DDBJ databases">
        <title>Multicomponent nature underlies the extraordinary mechanical properties of spider dragline silk.</title>
        <authorList>
            <person name="Kono N."/>
            <person name="Nakamura H."/>
            <person name="Mori M."/>
            <person name="Yoshida Y."/>
            <person name="Ohtoshi R."/>
            <person name="Malay A.D."/>
            <person name="Moran D.A.P."/>
            <person name="Tomita M."/>
            <person name="Numata K."/>
            <person name="Arakawa K."/>
        </authorList>
    </citation>
    <scope>NUCLEOTIDE SEQUENCE</scope>
</reference>
<accession>A0A8X6VTC1</accession>
<dbReference type="InterPro" id="IPR036397">
    <property type="entry name" value="RNaseH_sf"/>
</dbReference>
<evidence type="ECO:0000313" key="1">
    <source>
        <dbReference type="EMBL" id="GFY22070.1"/>
    </source>
</evidence>
<dbReference type="Proteomes" id="UP000887159">
    <property type="component" value="Unassembled WGS sequence"/>
</dbReference>
<keyword evidence="2" id="KW-1185">Reference proteome</keyword>
<name>A0A8X6VTC1_TRICX</name>
<comment type="caution">
    <text evidence="1">The sequence shown here is derived from an EMBL/GenBank/DDBJ whole genome shotgun (WGS) entry which is preliminary data.</text>
</comment>
<dbReference type="GO" id="GO:0003676">
    <property type="term" value="F:nucleic acid binding"/>
    <property type="evidence" value="ECO:0007669"/>
    <property type="project" value="InterPro"/>
</dbReference>
<dbReference type="EMBL" id="BMAU01021359">
    <property type="protein sequence ID" value="GFY22070.1"/>
    <property type="molecule type" value="Genomic_DNA"/>
</dbReference>
<evidence type="ECO:0000313" key="2">
    <source>
        <dbReference type="Proteomes" id="UP000887159"/>
    </source>
</evidence>